<dbReference type="PANTHER" id="PTHR33223">
    <property type="entry name" value="CCHC-TYPE DOMAIN-CONTAINING PROTEIN"/>
    <property type="match status" value="1"/>
</dbReference>
<accession>A0A371F2I6</accession>
<evidence type="ECO:0000313" key="3">
    <source>
        <dbReference type="Proteomes" id="UP000257109"/>
    </source>
</evidence>
<reference evidence="2" key="1">
    <citation type="submission" date="2018-05" db="EMBL/GenBank/DDBJ databases">
        <title>Draft genome of Mucuna pruriens seed.</title>
        <authorList>
            <person name="Nnadi N.E."/>
            <person name="Vos R."/>
            <person name="Hasami M.H."/>
            <person name="Devisetty U.K."/>
            <person name="Aguiy J.C."/>
        </authorList>
    </citation>
    <scope>NUCLEOTIDE SEQUENCE [LARGE SCALE GENOMIC DNA]</scope>
    <source>
        <strain evidence="2">JCA_2017</strain>
    </source>
</reference>
<keyword evidence="3" id="KW-1185">Reference proteome</keyword>
<name>A0A371F2I6_MUCPR</name>
<organism evidence="2 3">
    <name type="scientific">Mucuna pruriens</name>
    <name type="common">Velvet bean</name>
    <name type="synonym">Dolichos pruriens</name>
    <dbReference type="NCBI Taxonomy" id="157652"/>
    <lineage>
        <taxon>Eukaryota</taxon>
        <taxon>Viridiplantae</taxon>
        <taxon>Streptophyta</taxon>
        <taxon>Embryophyta</taxon>
        <taxon>Tracheophyta</taxon>
        <taxon>Spermatophyta</taxon>
        <taxon>Magnoliopsida</taxon>
        <taxon>eudicotyledons</taxon>
        <taxon>Gunneridae</taxon>
        <taxon>Pentapetalae</taxon>
        <taxon>rosids</taxon>
        <taxon>fabids</taxon>
        <taxon>Fabales</taxon>
        <taxon>Fabaceae</taxon>
        <taxon>Papilionoideae</taxon>
        <taxon>50 kb inversion clade</taxon>
        <taxon>NPAAA clade</taxon>
        <taxon>indigoferoid/millettioid clade</taxon>
        <taxon>Phaseoleae</taxon>
        <taxon>Mucuna</taxon>
    </lineage>
</organism>
<evidence type="ECO:0000313" key="2">
    <source>
        <dbReference type="EMBL" id="RDX72511.1"/>
    </source>
</evidence>
<sequence>MMKTTAKKQGGTIKEGQPFSEAIDGMPIPPNFREVVVEPFDGMQDPHAHLQAFQTQIYISGGNDALSCKLFPGTLRGVAMH</sequence>
<dbReference type="PANTHER" id="PTHR33223:SF10">
    <property type="entry name" value="AMINOTRANSFERASE-LIKE PLANT MOBILE DOMAIN-CONTAINING PROTEIN"/>
    <property type="match status" value="1"/>
</dbReference>
<feature type="non-terminal residue" evidence="2">
    <location>
        <position position="1"/>
    </location>
</feature>
<gene>
    <name evidence="2" type="ORF">CR513_48009</name>
</gene>
<comment type="caution">
    <text evidence="2">The sequence shown here is derived from an EMBL/GenBank/DDBJ whole genome shotgun (WGS) entry which is preliminary data.</text>
</comment>
<feature type="region of interest" description="Disordered" evidence="1">
    <location>
        <begin position="1"/>
        <end position="27"/>
    </location>
</feature>
<dbReference type="Proteomes" id="UP000257109">
    <property type="component" value="Unassembled WGS sequence"/>
</dbReference>
<proteinExistence type="predicted"/>
<dbReference type="EMBL" id="QJKJ01010885">
    <property type="protein sequence ID" value="RDX72511.1"/>
    <property type="molecule type" value="Genomic_DNA"/>
</dbReference>
<dbReference type="OrthoDB" id="1426925at2759"/>
<dbReference type="AlphaFoldDB" id="A0A371F2I6"/>
<protein>
    <submittedName>
        <fullName evidence="2">Uncharacterized protein</fullName>
    </submittedName>
</protein>
<evidence type="ECO:0000256" key="1">
    <source>
        <dbReference type="SAM" id="MobiDB-lite"/>
    </source>
</evidence>